<dbReference type="GO" id="GO:0051537">
    <property type="term" value="F:2 iron, 2 sulfur cluster binding"/>
    <property type="evidence" value="ECO:0007669"/>
    <property type="project" value="InterPro"/>
</dbReference>
<dbReference type="Pfam" id="PF00111">
    <property type="entry name" value="Fer2"/>
    <property type="match status" value="1"/>
</dbReference>
<protein>
    <submittedName>
        <fullName evidence="3">2Fe-2S iron-sulfur cluster protein</fullName>
    </submittedName>
    <submittedName>
        <fullName evidence="4">2Fe-2S iron-sulfur cluster-binding protein</fullName>
    </submittedName>
</protein>
<dbReference type="Gene3D" id="3.10.20.30">
    <property type="match status" value="1"/>
</dbReference>
<dbReference type="Proteomes" id="UP000829756">
    <property type="component" value="Chromosome"/>
</dbReference>
<dbReference type="EMBL" id="SLXE01000015">
    <property type="protein sequence ID" value="TCP05960.1"/>
    <property type="molecule type" value="Genomic_DNA"/>
</dbReference>
<dbReference type="InterPro" id="IPR036010">
    <property type="entry name" value="2Fe-2S_ferredoxin-like_sf"/>
</dbReference>
<dbReference type="KEGG" id="usu:LVJ78_03665"/>
<keyword evidence="5" id="KW-1185">Reference proteome</keyword>
<evidence type="ECO:0000313" key="5">
    <source>
        <dbReference type="Proteomes" id="UP000294721"/>
    </source>
</evidence>
<evidence type="ECO:0000313" key="6">
    <source>
        <dbReference type="Proteomes" id="UP000829756"/>
    </source>
</evidence>
<dbReference type="PROSITE" id="PS00197">
    <property type="entry name" value="2FE2S_FER_1"/>
    <property type="match status" value="1"/>
</dbReference>
<organism evidence="4 6">
    <name type="scientific">Uruburuella suis</name>
    <dbReference type="NCBI Taxonomy" id="252130"/>
    <lineage>
        <taxon>Bacteria</taxon>
        <taxon>Pseudomonadati</taxon>
        <taxon>Pseudomonadota</taxon>
        <taxon>Betaproteobacteria</taxon>
        <taxon>Neisseriales</taxon>
        <taxon>Neisseriaceae</taxon>
        <taxon>Uruburuella</taxon>
    </lineage>
</organism>
<dbReference type="InterPro" id="IPR001041">
    <property type="entry name" value="2Fe-2S_ferredoxin-type"/>
</dbReference>
<accession>A0AAE9GUA6</accession>
<reference evidence="3 5" key="1">
    <citation type="submission" date="2019-03" db="EMBL/GenBank/DDBJ databases">
        <title>Genomic Encyclopedia of Type Strains, Phase IV (KMG-IV): sequencing the most valuable type-strain genomes for metagenomic binning, comparative biology and taxonomic classification.</title>
        <authorList>
            <person name="Goeker M."/>
        </authorList>
    </citation>
    <scope>NUCLEOTIDE SEQUENCE [LARGE SCALE GENOMIC DNA]</scope>
    <source>
        <strain evidence="3 5">DSM 17474</strain>
    </source>
</reference>
<evidence type="ECO:0000313" key="4">
    <source>
        <dbReference type="EMBL" id="UOO80120.1"/>
    </source>
</evidence>
<dbReference type="InterPro" id="IPR012675">
    <property type="entry name" value="Beta-grasp_dom_sf"/>
</dbReference>
<dbReference type="PROSITE" id="PS51085">
    <property type="entry name" value="2FE2S_FER_2"/>
    <property type="match status" value="1"/>
</dbReference>
<dbReference type="SUPFAM" id="SSF54292">
    <property type="entry name" value="2Fe-2S ferredoxin-like"/>
    <property type="match status" value="1"/>
</dbReference>
<evidence type="ECO:0000259" key="2">
    <source>
        <dbReference type="PROSITE" id="PS51085"/>
    </source>
</evidence>
<evidence type="ECO:0000313" key="3">
    <source>
        <dbReference type="EMBL" id="TCP05960.1"/>
    </source>
</evidence>
<evidence type="ECO:0000256" key="1">
    <source>
        <dbReference type="SAM" id="MobiDB-lite"/>
    </source>
</evidence>
<dbReference type="AlphaFoldDB" id="A0AAE9GUA6"/>
<reference evidence="4" key="2">
    <citation type="submission" date="2021-12" db="EMBL/GenBank/DDBJ databases">
        <authorList>
            <person name="Veyrier F.J."/>
        </authorList>
    </citation>
    <scope>NUCLEOTIDE SEQUENCE</scope>
    <source>
        <strain evidence="4">1258/02</strain>
    </source>
</reference>
<feature type="region of interest" description="Disordered" evidence="1">
    <location>
        <begin position="91"/>
        <end position="115"/>
    </location>
</feature>
<proteinExistence type="predicted"/>
<sequence length="115" mass="12538">MCPVVCIKKEAAPPLCVEVPEGKSLLAALERRCNRDVAAGCRGGGCGVCRVRVWSGQFRSKAMSKAHINEEDLRQGVVLACRVFPQSDMEISPEEPVRRDSFVPAGTPTEIKPKE</sequence>
<gene>
    <name evidence="3" type="ORF">EV680_11516</name>
    <name evidence="4" type="ORF">LVJ78_03665</name>
</gene>
<dbReference type="InterPro" id="IPR006058">
    <property type="entry name" value="2Fe2S_fd_BS"/>
</dbReference>
<feature type="domain" description="2Fe-2S ferredoxin-type" evidence="2">
    <location>
        <begin position="3"/>
        <end position="97"/>
    </location>
</feature>
<name>A0AAE9GUA6_9NEIS</name>
<dbReference type="RefSeq" id="WP_207894305.1">
    <property type="nucleotide sequence ID" value="NZ_CBDUCQ010000031.1"/>
</dbReference>
<reference evidence="4" key="3">
    <citation type="journal article" date="2022" name="Res Sq">
        <title>Evolution of multicellular longitudinally dividing oral cavity symbionts (Neisseriaceae).</title>
        <authorList>
            <person name="Nyongesa S."/>
            <person name="Weber P."/>
            <person name="Bernet E."/>
            <person name="Pullido F."/>
            <person name="Nieckarz M."/>
            <person name="Delaby M."/>
            <person name="Nieves C."/>
            <person name="Viehboeck T."/>
            <person name="Krause N."/>
            <person name="Rivera-Millot A."/>
            <person name="Nakamura A."/>
            <person name="Vischer N."/>
            <person name="VanNieuwenhze M."/>
            <person name="Brun Y."/>
            <person name="Cava F."/>
            <person name="Bulgheresi S."/>
            <person name="Veyrier F."/>
        </authorList>
    </citation>
    <scope>NUCLEOTIDE SEQUENCE</scope>
    <source>
        <strain evidence="4">1258/02</strain>
    </source>
</reference>
<dbReference type="EMBL" id="CP091507">
    <property type="protein sequence ID" value="UOO80120.1"/>
    <property type="molecule type" value="Genomic_DNA"/>
</dbReference>
<dbReference type="Proteomes" id="UP000294721">
    <property type="component" value="Unassembled WGS sequence"/>
</dbReference>